<gene>
    <name evidence="4" type="primary">LOC112542904</name>
</gene>
<keyword evidence="3" id="KW-1185">Reference proteome</keyword>
<proteinExistence type="predicted"/>
<name>A0A9F5J4A5_PYTBI</name>
<reference evidence="4" key="1">
    <citation type="submission" date="2025-08" db="UniProtKB">
        <authorList>
            <consortium name="RefSeq"/>
        </authorList>
    </citation>
    <scope>IDENTIFICATION</scope>
    <source>
        <tissue evidence="4">Liver</tissue>
    </source>
</reference>
<evidence type="ECO:0000256" key="2">
    <source>
        <dbReference type="SAM" id="SignalP"/>
    </source>
</evidence>
<dbReference type="OrthoDB" id="9050288at2759"/>
<dbReference type="GeneID" id="112542904"/>
<evidence type="ECO:0000313" key="4">
    <source>
        <dbReference type="RefSeq" id="XP_025032627.1"/>
    </source>
</evidence>
<feature type="chain" id="PRO_5039888005" evidence="2">
    <location>
        <begin position="25"/>
        <end position="261"/>
    </location>
</feature>
<dbReference type="Proteomes" id="UP000695026">
    <property type="component" value="Unplaced"/>
</dbReference>
<protein>
    <submittedName>
        <fullName evidence="4">Uncharacterized protein LOC112542904</fullName>
    </submittedName>
</protein>
<feature type="transmembrane region" description="Helical" evidence="1">
    <location>
        <begin position="137"/>
        <end position="157"/>
    </location>
</feature>
<dbReference type="RefSeq" id="XP_025032627.1">
    <property type="nucleotide sequence ID" value="XM_025176859.1"/>
</dbReference>
<dbReference type="AlphaFoldDB" id="A0A9F5J4A5"/>
<sequence>MPTPTFAMMQLLGLCLFCIPLTRQEPCSSPGNLPSPHIYQNNSSRGERDTMCLRCKIPPLLNFTRVIFCKDGKKIESYPQKKNTFAYNFCYKISQKNTATISCIYQFKDLKNQFSNSGLSNVVYLQQVLEDKHHAHFVGLGIGITAAILIFAIMSYVMKKKGVLKWRATREQYIPSGHTQMESQPDAYSFIRKNQQIQSLEEGDSADNALHLYSEVTSNKFIRTSSQEEKPQMVLLPVYSCVNIMRKGETHYVPSFCEEGL</sequence>
<keyword evidence="1" id="KW-0472">Membrane</keyword>
<keyword evidence="2" id="KW-0732">Signal</keyword>
<evidence type="ECO:0000256" key="1">
    <source>
        <dbReference type="SAM" id="Phobius"/>
    </source>
</evidence>
<dbReference type="KEGG" id="pbi:112542904"/>
<dbReference type="OMA" id="HTQMESQ"/>
<keyword evidence="1" id="KW-0812">Transmembrane</keyword>
<accession>A0A9F5J4A5</accession>
<evidence type="ECO:0000313" key="3">
    <source>
        <dbReference type="Proteomes" id="UP000695026"/>
    </source>
</evidence>
<organism evidence="3 4">
    <name type="scientific">Python bivittatus</name>
    <name type="common">Burmese python</name>
    <name type="synonym">Python molurus bivittatus</name>
    <dbReference type="NCBI Taxonomy" id="176946"/>
    <lineage>
        <taxon>Eukaryota</taxon>
        <taxon>Metazoa</taxon>
        <taxon>Chordata</taxon>
        <taxon>Craniata</taxon>
        <taxon>Vertebrata</taxon>
        <taxon>Euteleostomi</taxon>
        <taxon>Lepidosauria</taxon>
        <taxon>Squamata</taxon>
        <taxon>Bifurcata</taxon>
        <taxon>Unidentata</taxon>
        <taxon>Episquamata</taxon>
        <taxon>Toxicofera</taxon>
        <taxon>Serpentes</taxon>
        <taxon>Henophidia</taxon>
        <taxon>Pythonidae</taxon>
        <taxon>Python</taxon>
    </lineage>
</organism>
<feature type="signal peptide" evidence="2">
    <location>
        <begin position="1"/>
        <end position="24"/>
    </location>
</feature>
<keyword evidence="1" id="KW-1133">Transmembrane helix</keyword>